<evidence type="ECO:0000313" key="2">
    <source>
        <dbReference type="EMBL" id="KAK7267692.1"/>
    </source>
</evidence>
<dbReference type="Proteomes" id="UP001372338">
    <property type="component" value="Unassembled WGS sequence"/>
</dbReference>
<dbReference type="EMBL" id="JAYWIO010000004">
    <property type="protein sequence ID" value="KAK7267692.1"/>
    <property type="molecule type" value="Genomic_DNA"/>
</dbReference>
<feature type="compositionally biased region" description="Basic and acidic residues" evidence="1">
    <location>
        <begin position="23"/>
        <end position="32"/>
    </location>
</feature>
<keyword evidence="3" id="KW-1185">Reference proteome</keyword>
<comment type="caution">
    <text evidence="2">The sequence shown here is derived from an EMBL/GenBank/DDBJ whole genome shotgun (WGS) entry which is preliminary data.</text>
</comment>
<evidence type="ECO:0000313" key="3">
    <source>
        <dbReference type="Proteomes" id="UP001372338"/>
    </source>
</evidence>
<feature type="compositionally biased region" description="Acidic residues" evidence="1">
    <location>
        <begin position="85"/>
        <end position="94"/>
    </location>
</feature>
<protein>
    <submittedName>
        <fullName evidence="2">Uncharacterized protein</fullName>
    </submittedName>
</protein>
<feature type="region of interest" description="Disordered" evidence="1">
    <location>
        <begin position="1"/>
        <end position="42"/>
    </location>
</feature>
<proteinExistence type="predicted"/>
<organism evidence="2 3">
    <name type="scientific">Crotalaria pallida</name>
    <name type="common">Smooth rattlebox</name>
    <name type="synonym">Crotalaria striata</name>
    <dbReference type="NCBI Taxonomy" id="3830"/>
    <lineage>
        <taxon>Eukaryota</taxon>
        <taxon>Viridiplantae</taxon>
        <taxon>Streptophyta</taxon>
        <taxon>Embryophyta</taxon>
        <taxon>Tracheophyta</taxon>
        <taxon>Spermatophyta</taxon>
        <taxon>Magnoliopsida</taxon>
        <taxon>eudicotyledons</taxon>
        <taxon>Gunneridae</taxon>
        <taxon>Pentapetalae</taxon>
        <taxon>rosids</taxon>
        <taxon>fabids</taxon>
        <taxon>Fabales</taxon>
        <taxon>Fabaceae</taxon>
        <taxon>Papilionoideae</taxon>
        <taxon>50 kb inversion clade</taxon>
        <taxon>genistoids sensu lato</taxon>
        <taxon>core genistoids</taxon>
        <taxon>Crotalarieae</taxon>
        <taxon>Crotalaria</taxon>
    </lineage>
</organism>
<feature type="region of interest" description="Disordered" evidence="1">
    <location>
        <begin position="81"/>
        <end position="102"/>
    </location>
</feature>
<gene>
    <name evidence="2" type="ORF">RIF29_20370</name>
</gene>
<sequence length="183" mass="19841">MAIDCGLDPAEPLEDELEAVPQSDHDEVKEDPSEGSTPVEYSDADVWEYDPEEIPVATSKFLNRGVTRYADDAGFYLTTPQSIPFEEDDADDDASGFHLRPRTSKCPVAPQNVILEDLSSDVETTIAVLVAYASPSAVGESSHQCVDPPSTALVDVATQSIEPQVPAQEFQDEALLDTQVEMP</sequence>
<accession>A0AAN9F0Z5</accession>
<name>A0AAN9F0Z5_CROPI</name>
<dbReference type="AlphaFoldDB" id="A0AAN9F0Z5"/>
<reference evidence="2 3" key="1">
    <citation type="submission" date="2024-01" db="EMBL/GenBank/DDBJ databases">
        <title>The genomes of 5 underutilized Papilionoideae crops provide insights into root nodulation and disease resistanc.</title>
        <authorList>
            <person name="Yuan L."/>
        </authorList>
    </citation>
    <scope>NUCLEOTIDE SEQUENCE [LARGE SCALE GENOMIC DNA]</scope>
    <source>
        <strain evidence="2">ZHUSHIDOU_FW_LH</strain>
        <tissue evidence="2">Leaf</tissue>
    </source>
</reference>
<evidence type="ECO:0000256" key="1">
    <source>
        <dbReference type="SAM" id="MobiDB-lite"/>
    </source>
</evidence>